<reference evidence="3" key="1">
    <citation type="submission" date="2019-08" db="EMBL/GenBank/DDBJ databases">
        <title>Limnoglobus roseus gen. nov., sp. nov., a novel freshwater planctomycete with a giant genome from the family Gemmataceae.</title>
        <authorList>
            <person name="Kulichevskaya I.S."/>
            <person name="Naumoff D.G."/>
            <person name="Miroshnikov K."/>
            <person name="Ivanova A."/>
            <person name="Philippov D.A."/>
            <person name="Hakobyan A."/>
            <person name="Rijpstra I.C."/>
            <person name="Sinninghe Damste J.S."/>
            <person name="Liesack W."/>
            <person name="Dedysh S.N."/>
        </authorList>
    </citation>
    <scope>NUCLEOTIDE SEQUENCE [LARGE SCALE GENOMIC DNA]</scope>
    <source>
        <strain evidence="3">PX52</strain>
    </source>
</reference>
<keyword evidence="2" id="KW-0547">Nucleotide-binding</keyword>
<dbReference type="Pfam" id="PF00004">
    <property type="entry name" value="AAA"/>
    <property type="match status" value="1"/>
</dbReference>
<dbReference type="Gene3D" id="3.40.50.300">
    <property type="entry name" value="P-loop containing nucleotide triphosphate hydrolases"/>
    <property type="match status" value="1"/>
</dbReference>
<name>A0A5C1A9D2_9BACT</name>
<evidence type="ECO:0000313" key="3">
    <source>
        <dbReference type="Proteomes" id="UP000324974"/>
    </source>
</evidence>
<evidence type="ECO:0000313" key="2">
    <source>
        <dbReference type="EMBL" id="QEL15811.1"/>
    </source>
</evidence>
<dbReference type="InterPro" id="IPR003593">
    <property type="entry name" value="AAA+_ATPase"/>
</dbReference>
<dbReference type="InterPro" id="IPR027417">
    <property type="entry name" value="P-loop_NTPase"/>
</dbReference>
<dbReference type="PANTHER" id="PTHR23077">
    <property type="entry name" value="AAA-FAMILY ATPASE"/>
    <property type="match status" value="1"/>
</dbReference>
<organism evidence="2 3">
    <name type="scientific">Limnoglobus roseus</name>
    <dbReference type="NCBI Taxonomy" id="2598579"/>
    <lineage>
        <taxon>Bacteria</taxon>
        <taxon>Pseudomonadati</taxon>
        <taxon>Planctomycetota</taxon>
        <taxon>Planctomycetia</taxon>
        <taxon>Gemmatales</taxon>
        <taxon>Gemmataceae</taxon>
        <taxon>Limnoglobus</taxon>
    </lineage>
</organism>
<gene>
    <name evidence="2" type="ORF">PX52LOC_02747</name>
</gene>
<protein>
    <submittedName>
        <fullName evidence="2">ATP-binding protein</fullName>
    </submittedName>
</protein>
<keyword evidence="3" id="KW-1185">Reference proteome</keyword>
<dbReference type="GO" id="GO:0005524">
    <property type="term" value="F:ATP binding"/>
    <property type="evidence" value="ECO:0007669"/>
    <property type="project" value="UniProtKB-KW"/>
</dbReference>
<dbReference type="Proteomes" id="UP000324974">
    <property type="component" value="Chromosome"/>
</dbReference>
<dbReference type="OrthoDB" id="9806903at2"/>
<feature type="domain" description="AAA+ ATPase" evidence="1">
    <location>
        <begin position="164"/>
        <end position="299"/>
    </location>
</feature>
<dbReference type="KEGG" id="lrs:PX52LOC_02747"/>
<dbReference type="InterPro" id="IPR003959">
    <property type="entry name" value="ATPase_AAA_core"/>
</dbReference>
<keyword evidence="2" id="KW-0067">ATP-binding</keyword>
<dbReference type="SMART" id="SM00382">
    <property type="entry name" value="AAA"/>
    <property type="match status" value="1"/>
</dbReference>
<sequence>MPPLSDFTADHRLLVTAAAQAAGFRDPVAFDADDFEHYLLKKANRGRFVPLDGVFIRDWDPDFRKTWPGMNFGLRLYHLSGITFVRSYVGCAIKEYGSGYDFLVCDRSDYTRLYRLAKKLRRDAAPPNLPPVMAADVQDKLWQNTIGYLEPKNLAQIRRFGGRAKRGLLLTGPPGNGKTSACRWIYQECVRRNWDYRLVTADDYASARRDDDPGEAVRELFKVSKQGVVFFDDLDIALRDRDTVKETDDQSVFLTCLDGISGNEAVVYVFTTNCDIKLIDPAFRRPGRIDLTLPFPKPNADLRRRLVERWDAEIRATIGVESIVADSDGFSFAELDELKNLLIVHYLETQTWDWDRAKRVYRENRADLASGGKSRLVGFGLATVNGNGHAGK</sequence>
<dbReference type="RefSeq" id="WP_149110587.1">
    <property type="nucleotide sequence ID" value="NZ_CP042425.1"/>
</dbReference>
<dbReference type="CDD" id="cd19481">
    <property type="entry name" value="RecA-like_protease"/>
    <property type="match status" value="1"/>
</dbReference>
<dbReference type="InterPro" id="IPR050168">
    <property type="entry name" value="AAA_ATPase_domain"/>
</dbReference>
<dbReference type="EMBL" id="CP042425">
    <property type="protein sequence ID" value="QEL15811.1"/>
    <property type="molecule type" value="Genomic_DNA"/>
</dbReference>
<dbReference type="AlphaFoldDB" id="A0A5C1A9D2"/>
<accession>A0A5C1A9D2</accession>
<proteinExistence type="predicted"/>
<evidence type="ECO:0000259" key="1">
    <source>
        <dbReference type="SMART" id="SM00382"/>
    </source>
</evidence>
<dbReference type="GO" id="GO:0016887">
    <property type="term" value="F:ATP hydrolysis activity"/>
    <property type="evidence" value="ECO:0007669"/>
    <property type="project" value="InterPro"/>
</dbReference>
<dbReference type="SUPFAM" id="SSF52540">
    <property type="entry name" value="P-loop containing nucleoside triphosphate hydrolases"/>
    <property type="match status" value="1"/>
</dbReference>